<protein>
    <recommendedName>
        <fullName evidence="4">Fibronectin type-III domain-containing protein</fullName>
    </recommendedName>
</protein>
<dbReference type="EMBL" id="VCNI01000002">
    <property type="protein sequence ID" value="TMU54634.1"/>
    <property type="molecule type" value="Genomic_DNA"/>
</dbReference>
<organism evidence="2 3">
    <name type="scientific">Flagellimonas algicola</name>
    <dbReference type="NCBI Taxonomy" id="2583815"/>
    <lineage>
        <taxon>Bacteria</taxon>
        <taxon>Pseudomonadati</taxon>
        <taxon>Bacteroidota</taxon>
        <taxon>Flavobacteriia</taxon>
        <taxon>Flavobacteriales</taxon>
        <taxon>Flavobacteriaceae</taxon>
        <taxon>Flagellimonas</taxon>
    </lineage>
</organism>
<feature type="chain" id="PRO_5047311310" description="Fibronectin type-III domain-containing protein" evidence="1">
    <location>
        <begin position="29"/>
        <end position="238"/>
    </location>
</feature>
<dbReference type="Proteomes" id="UP000751614">
    <property type="component" value="Unassembled WGS sequence"/>
</dbReference>
<evidence type="ECO:0000313" key="3">
    <source>
        <dbReference type="Proteomes" id="UP000751614"/>
    </source>
</evidence>
<keyword evidence="3" id="KW-1185">Reference proteome</keyword>
<evidence type="ECO:0000313" key="2">
    <source>
        <dbReference type="EMBL" id="TMU54634.1"/>
    </source>
</evidence>
<reference evidence="2 3" key="1">
    <citation type="submission" date="2019-05" db="EMBL/GenBank/DDBJ databases">
        <title>Flagellimonas sp. AsT0115, sp. nov., isolated from a marine red algae, Asparagopsis taxiformis.</title>
        <authorList>
            <person name="Kim J."/>
            <person name="Jeong S.E."/>
            <person name="Jeon C.O."/>
        </authorList>
    </citation>
    <scope>NUCLEOTIDE SEQUENCE [LARGE SCALE GENOMIC DNA]</scope>
    <source>
        <strain evidence="2 3">AsT0115</strain>
    </source>
</reference>
<keyword evidence="1" id="KW-0732">Signal</keyword>
<sequence length="238" mass="25993">MKIINKSRVVLALVVFSVIMFNSSCSKGDDEPGGGPGPGPGNEVPLKAAKLEFPTNDLICTNFNLEFRWSDSNTGTTTQEIEVSKDNGFSTSVFQEVVSGNTKVYTLERNTTYYWRIITKRSGSEENATSEVWKFVTEPEATTNSVPYQPTLVSPANEATVVGGTADLTWSGEDPDNDALTYDIYFGTSNPPALLTAGVSETIRTVDLQGSGTYYWRIVVKDDKQSASVGPVWNFKID</sequence>
<comment type="caution">
    <text evidence="2">The sequence shown here is derived from an EMBL/GenBank/DDBJ whole genome shotgun (WGS) entry which is preliminary data.</text>
</comment>
<accession>A0ABY2WJN8</accession>
<dbReference type="InterPro" id="IPR013783">
    <property type="entry name" value="Ig-like_fold"/>
</dbReference>
<gene>
    <name evidence="2" type="ORF">FGG15_10515</name>
</gene>
<dbReference type="RefSeq" id="WP_138836008.1">
    <property type="nucleotide sequence ID" value="NZ_VCNI01000002.1"/>
</dbReference>
<evidence type="ECO:0008006" key="4">
    <source>
        <dbReference type="Google" id="ProtNLM"/>
    </source>
</evidence>
<feature type="signal peptide" evidence="1">
    <location>
        <begin position="1"/>
        <end position="28"/>
    </location>
</feature>
<evidence type="ECO:0000256" key="1">
    <source>
        <dbReference type="SAM" id="SignalP"/>
    </source>
</evidence>
<dbReference type="Gene3D" id="2.60.40.10">
    <property type="entry name" value="Immunoglobulins"/>
    <property type="match status" value="2"/>
</dbReference>
<name>A0ABY2WJN8_9FLAO</name>
<proteinExistence type="predicted"/>